<dbReference type="InterPro" id="IPR013236">
    <property type="entry name" value="Mga_PRD_dom"/>
</dbReference>
<organism evidence="2 3">
    <name type="scientific">Lacticaseibacillus paracasei subsp. paracasei Lpp126</name>
    <dbReference type="NCBI Taxonomy" id="1256206"/>
    <lineage>
        <taxon>Bacteria</taxon>
        <taxon>Bacillati</taxon>
        <taxon>Bacillota</taxon>
        <taxon>Bacilli</taxon>
        <taxon>Lactobacillales</taxon>
        <taxon>Lactobacillaceae</taxon>
        <taxon>Lacticaseibacillus</taxon>
    </lineage>
</organism>
<evidence type="ECO:0000259" key="1">
    <source>
        <dbReference type="Pfam" id="PF08270"/>
    </source>
</evidence>
<sequence length="295" mass="34309">MNKLRTMLFISFKRLKKGRRLDSHNQIDEQYSLLLSEKLSKKIAVCYHIDCTKDVLHQLFFLFFNRRYAWSANDLQKKAEHDEAIAKVRRTLLAFFAKIEKSEQLVLINKDELLLLLYNATSYTWTSAKILHNPSEDFFVNLNHYHEGFARRIKKELVACLNREQLDIYLDDSVINQLLFMLVTAWKGLMDQLEASAPRVKAGIFFNTSFEHSQFLLNDISYHLKSRLDMTLITAKTISELRQQCQHVDMLITNLSMLPSPDCHIVSIQANLTPKDFENILSVYSEIVNANVTAS</sequence>
<dbReference type="Pfam" id="PF08270">
    <property type="entry name" value="PRD_Mga"/>
    <property type="match status" value="1"/>
</dbReference>
<gene>
    <name evidence="2" type="ORF">Lpp126_08487</name>
</gene>
<dbReference type="PATRIC" id="fig|1256206.3.peg.1302"/>
<accession>S2RBP5</accession>
<evidence type="ECO:0000313" key="3">
    <source>
        <dbReference type="Proteomes" id="UP000014243"/>
    </source>
</evidence>
<evidence type="ECO:0000313" key="2">
    <source>
        <dbReference type="EMBL" id="EPC75602.1"/>
    </source>
</evidence>
<dbReference type="AlphaFoldDB" id="S2RBP5"/>
<name>S2RBP5_LACPA</name>
<reference evidence="2 3" key="1">
    <citation type="journal article" date="2013" name="PLoS ONE">
        <title>Lactobacillus paracasei comparative genomics: towards species pan-genome definition and exploitation of diversity.</title>
        <authorList>
            <person name="Smokvina T."/>
            <person name="Wels M."/>
            <person name="Polka J."/>
            <person name="Chervaux C."/>
            <person name="Brisse S."/>
            <person name="Boekhorst J."/>
            <person name="van Hylckama Vlieg J.E."/>
            <person name="Siezen R.J."/>
        </authorList>
    </citation>
    <scope>NUCLEOTIDE SEQUENCE [LARGE SCALE GENOMIC DNA]</scope>
    <source>
        <strain evidence="2 3">Lpp126</strain>
    </source>
</reference>
<protein>
    <submittedName>
        <fullName evidence="2">Transcriptional antiterminator</fullName>
    </submittedName>
</protein>
<dbReference type="EMBL" id="ANKC01000602">
    <property type="protein sequence ID" value="EPC75602.1"/>
    <property type="molecule type" value="Genomic_DNA"/>
</dbReference>
<feature type="domain" description="M protein trans-acting positive regulator (MGA) PRD" evidence="1">
    <location>
        <begin position="4"/>
        <end position="162"/>
    </location>
</feature>
<comment type="caution">
    <text evidence="2">The sequence shown here is derived from an EMBL/GenBank/DDBJ whole genome shotgun (WGS) entry which is preliminary data.</text>
</comment>
<proteinExistence type="predicted"/>
<dbReference type="Proteomes" id="UP000014243">
    <property type="component" value="Unassembled WGS sequence"/>
</dbReference>